<dbReference type="InterPro" id="IPR046346">
    <property type="entry name" value="Aminoacid_DH-like_N_sf"/>
</dbReference>
<dbReference type="Pfam" id="PF02882">
    <property type="entry name" value="THF_DHG_CYH_C"/>
    <property type="match status" value="1"/>
</dbReference>
<evidence type="ECO:0000256" key="11">
    <source>
        <dbReference type="ARBA" id="ARBA00023268"/>
    </source>
</evidence>
<dbReference type="Gene3D" id="3.40.50.720">
    <property type="entry name" value="NAD(P)-binding Rossmann-like Domain"/>
    <property type="match status" value="1"/>
</dbReference>
<dbReference type="SUPFAM" id="SSF53223">
    <property type="entry name" value="Aminoacid dehydrogenase-like, N-terminal domain"/>
    <property type="match status" value="1"/>
</dbReference>
<dbReference type="FunFam" id="3.40.50.10860:FF:000005">
    <property type="entry name" value="C-1-tetrahydrofolate synthase, cytoplasmic, putative"/>
    <property type="match status" value="1"/>
</dbReference>
<evidence type="ECO:0000256" key="2">
    <source>
        <dbReference type="ARBA" id="ARBA00011738"/>
    </source>
</evidence>
<evidence type="ECO:0000259" key="13">
    <source>
        <dbReference type="Pfam" id="PF02882"/>
    </source>
</evidence>
<keyword evidence="3" id="KW-0554">One-carbon metabolism</keyword>
<evidence type="ECO:0000256" key="5">
    <source>
        <dbReference type="ARBA" id="ARBA00022755"/>
    </source>
</evidence>
<dbReference type="InterPro" id="IPR036291">
    <property type="entry name" value="NAD(P)-bd_dom_sf"/>
</dbReference>
<evidence type="ECO:0000256" key="10">
    <source>
        <dbReference type="ARBA" id="ARBA00023167"/>
    </source>
</evidence>
<dbReference type="PANTHER" id="PTHR48099:SF5">
    <property type="entry name" value="C-1-TETRAHYDROFOLATE SYNTHASE, CYTOPLASMIC"/>
    <property type="match status" value="1"/>
</dbReference>
<dbReference type="FunFam" id="3.40.50.720:FF:000094">
    <property type="entry name" value="Bifunctional protein FolD"/>
    <property type="match status" value="1"/>
</dbReference>
<comment type="caution">
    <text evidence="14">The sequence shown here is derived from an EMBL/GenBank/DDBJ whole genome shotgun (WGS) entry which is preliminary data.</text>
</comment>
<dbReference type="EMBL" id="LNQE01000955">
    <property type="protein sequence ID" value="KUG22577.1"/>
    <property type="molecule type" value="Genomic_DNA"/>
</dbReference>
<dbReference type="GO" id="GO:0005829">
    <property type="term" value="C:cytosol"/>
    <property type="evidence" value="ECO:0007669"/>
    <property type="project" value="TreeGrafter"/>
</dbReference>
<dbReference type="GO" id="GO:0004488">
    <property type="term" value="F:methylenetetrahydrofolate dehydrogenase (NADP+) activity"/>
    <property type="evidence" value="ECO:0007669"/>
    <property type="project" value="UniProtKB-EC"/>
</dbReference>
<keyword evidence="10" id="KW-0486">Methionine biosynthesis</keyword>
<keyword evidence="5" id="KW-0658">Purine biosynthesis</keyword>
<comment type="subunit">
    <text evidence="2">Homodimer.</text>
</comment>
<dbReference type="AlphaFoldDB" id="A0A0W8FP90"/>
<dbReference type="GO" id="GO:0035999">
    <property type="term" value="P:tetrahydrofolate interconversion"/>
    <property type="evidence" value="ECO:0007669"/>
    <property type="project" value="TreeGrafter"/>
</dbReference>
<dbReference type="InterPro" id="IPR020631">
    <property type="entry name" value="THF_DH/CycHdrlase_NAD-bd_dom"/>
</dbReference>
<name>A0A0W8FP90_9ZZZZ</name>
<gene>
    <name evidence="14" type="ORF">ASZ90_007651</name>
</gene>
<dbReference type="CDD" id="cd01080">
    <property type="entry name" value="NAD_bind_m-THF_DH_Cyclohyd"/>
    <property type="match status" value="1"/>
</dbReference>
<proteinExistence type="inferred from homology"/>
<protein>
    <submittedName>
        <fullName evidence="14">Methylenetetrahydrofolate dehydrogenase (Nadp+) / methenyltetrahydrofolate cyclohydrolase</fullName>
        <ecNumber evidence="14">1.5.1.5</ecNumber>
        <ecNumber evidence="14">3.5.4.9</ecNumber>
    </submittedName>
</protein>
<evidence type="ECO:0000259" key="12">
    <source>
        <dbReference type="Pfam" id="PF00763"/>
    </source>
</evidence>
<dbReference type="GO" id="GO:0006164">
    <property type="term" value="P:purine nucleotide biosynthetic process"/>
    <property type="evidence" value="ECO:0007669"/>
    <property type="project" value="UniProtKB-KW"/>
</dbReference>
<sequence>MAIIIDGNKIAQDIRNEVRQSVLELKRQKGIVPGLAVILAGDDPASKIYVGKKVQDCAEVGFLSRAYKLPSETSEEKLMGIIRELNDDKLIHGILVQLPVPKHIRPDNIIEAIDPRKDVDGFHPYNVGRLIAGRPCHRSCTPYGILELFDRSGIELAGKNAVVVGRSNIVGKPMAFMLLARNATVTICHTKTKDLAVVTRRADILVAAAGKAQMIKGDMVKDGVVVIDVGTNRLDSGKLVGDVDYVAVAEKASYITPVPGGVGPMTRAMLLKNTLNAALSYQET</sequence>
<feature type="domain" description="Tetrahydrofolate dehydrogenase/cyclohydrolase NAD(P)-binding" evidence="13">
    <location>
        <begin position="139"/>
        <end position="279"/>
    </location>
</feature>
<dbReference type="InterPro" id="IPR000672">
    <property type="entry name" value="THF_DH/CycHdrlase"/>
</dbReference>
<evidence type="ECO:0000256" key="9">
    <source>
        <dbReference type="ARBA" id="ARBA00023102"/>
    </source>
</evidence>
<dbReference type="InterPro" id="IPR020867">
    <property type="entry name" value="THF_DH/CycHdrlase_CS"/>
</dbReference>
<keyword evidence="8 14" id="KW-0560">Oxidoreductase</keyword>
<keyword evidence="9" id="KW-0368">Histidine biosynthesis</keyword>
<keyword evidence="4" id="KW-0028">Amino-acid biosynthesis</keyword>
<evidence type="ECO:0000313" key="14">
    <source>
        <dbReference type="EMBL" id="KUG22577.1"/>
    </source>
</evidence>
<reference evidence="14" key="1">
    <citation type="journal article" date="2015" name="Proc. Natl. Acad. Sci. U.S.A.">
        <title>Networks of energetic and metabolic interactions define dynamics in microbial communities.</title>
        <authorList>
            <person name="Embree M."/>
            <person name="Liu J.K."/>
            <person name="Al-Bassam M.M."/>
            <person name="Zengler K."/>
        </authorList>
    </citation>
    <scope>NUCLEOTIDE SEQUENCE</scope>
</reference>
<keyword evidence="11" id="KW-0511">Multifunctional enzyme</keyword>
<dbReference type="SUPFAM" id="SSF51735">
    <property type="entry name" value="NAD(P)-binding Rossmann-fold domains"/>
    <property type="match status" value="1"/>
</dbReference>
<dbReference type="Gene3D" id="3.40.50.10860">
    <property type="entry name" value="Leucine Dehydrogenase, chain A, domain 1"/>
    <property type="match status" value="1"/>
</dbReference>
<evidence type="ECO:0000256" key="8">
    <source>
        <dbReference type="ARBA" id="ARBA00023002"/>
    </source>
</evidence>
<evidence type="ECO:0000256" key="1">
    <source>
        <dbReference type="ARBA" id="ARBA00004777"/>
    </source>
</evidence>
<comment type="pathway">
    <text evidence="1">One-carbon metabolism; tetrahydrofolate interconversion.</text>
</comment>
<dbReference type="HAMAP" id="MF_01576">
    <property type="entry name" value="THF_DHG_CYH"/>
    <property type="match status" value="1"/>
</dbReference>
<dbReference type="PANTHER" id="PTHR48099">
    <property type="entry name" value="C-1-TETRAHYDROFOLATE SYNTHASE, CYTOPLASMIC-RELATED"/>
    <property type="match status" value="1"/>
</dbReference>
<dbReference type="NCBIfam" id="NF008058">
    <property type="entry name" value="PRK10792.1"/>
    <property type="match status" value="1"/>
</dbReference>
<evidence type="ECO:0000256" key="4">
    <source>
        <dbReference type="ARBA" id="ARBA00022605"/>
    </source>
</evidence>
<dbReference type="GO" id="GO:0000105">
    <property type="term" value="P:L-histidine biosynthetic process"/>
    <property type="evidence" value="ECO:0007669"/>
    <property type="project" value="UniProtKB-KW"/>
</dbReference>
<accession>A0A0W8FP90</accession>
<keyword evidence="6 14" id="KW-0378">Hydrolase</keyword>
<dbReference type="EC" id="1.5.1.5" evidence="14"/>
<dbReference type="InterPro" id="IPR020630">
    <property type="entry name" value="THF_DH/CycHdrlase_cat_dom"/>
</dbReference>
<organism evidence="14">
    <name type="scientific">hydrocarbon metagenome</name>
    <dbReference type="NCBI Taxonomy" id="938273"/>
    <lineage>
        <taxon>unclassified sequences</taxon>
        <taxon>metagenomes</taxon>
        <taxon>ecological metagenomes</taxon>
    </lineage>
</organism>
<evidence type="ECO:0000256" key="7">
    <source>
        <dbReference type="ARBA" id="ARBA00022857"/>
    </source>
</evidence>
<dbReference type="PRINTS" id="PR00085">
    <property type="entry name" value="THFDHDRGNASE"/>
</dbReference>
<dbReference type="NCBIfam" id="NF010783">
    <property type="entry name" value="PRK14186.1"/>
    <property type="match status" value="1"/>
</dbReference>
<dbReference type="PROSITE" id="PS00766">
    <property type="entry name" value="THF_DHG_CYH_1"/>
    <property type="match status" value="1"/>
</dbReference>
<evidence type="ECO:0000256" key="6">
    <source>
        <dbReference type="ARBA" id="ARBA00022801"/>
    </source>
</evidence>
<feature type="domain" description="Tetrahydrofolate dehydrogenase/cyclohydrolase catalytic" evidence="12">
    <location>
        <begin position="5"/>
        <end position="120"/>
    </location>
</feature>
<dbReference type="GO" id="GO:0009086">
    <property type="term" value="P:methionine biosynthetic process"/>
    <property type="evidence" value="ECO:0007669"/>
    <property type="project" value="UniProtKB-KW"/>
</dbReference>
<dbReference type="Pfam" id="PF00763">
    <property type="entry name" value="THF_DHG_CYH"/>
    <property type="match status" value="1"/>
</dbReference>
<dbReference type="GO" id="GO:0004477">
    <property type="term" value="F:methenyltetrahydrofolate cyclohydrolase activity"/>
    <property type="evidence" value="ECO:0007669"/>
    <property type="project" value="UniProtKB-EC"/>
</dbReference>
<keyword evidence="7" id="KW-0521">NADP</keyword>
<evidence type="ECO:0000256" key="3">
    <source>
        <dbReference type="ARBA" id="ARBA00022563"/>
    </source>
</evidence>
<dbReference type="EC" id="3.5.4.9" evidence="14"/>